<sequence>MNFCYFYDDDLETLITEDPEGFCCDVAKNMVKYYDLGKRT</sequence>
<dbReference type="RefSeq" id="WP_386806990.1">
    <property type="nucleotide sequence ID" value="NZ_JBHTMV010000001.1"/>
</dbReference>
<comment type="caution">
    <text evidence="1">The sequence shown here is derived from an EMBL/GenBank/DDBJ whole genome shotgun (WGS) entry which is preliminary data.</text>
</comment>
<accession>A0ABW3WM60</accession>
<evidence type="ECO:0000313" key="1">
    <source>
        <dbReference type="EMBL" id="MFD1292405.1"/>
    </source>
</evidence>
<gene>
    <name evidence="1" type="ORF">ACFQ5N_01040</name>
</gene>
<protein>
    <submittedName>
        <fullName evidence="1">Uncharacterized protein</fullName>
    </submittedName>
</protein>
<keyword evidence="2" id="KW-1185">Reference proteome</keyword>
<proteinExistence type="predicted"/>
<name>A0ABW3WM60_9FLAO</name>
<dbReference type="EMBL" id="JBHTMV010000001">
    <property type="protein sequence ID" value="MFD1292405.1"/>
    <property type="molecule type" value="Genomic_DNA"/>
</dbReference>
<reference evidence="2" key="1">
    <citation type="journal article" date="2019" name="Int. J. Syst. Evol. Microbiol.">
        <title>The Global Catalogue of Microorganisms (GCM) 10K type strain sequencing project: providing services to taxonomists for standard genome sequencing and annotation.</title>
        <authorList>
            <consortium name="The Broad Institute Genomics Platform"/>
            <consortium name="The Broad Institute Genome Sequencing Center for Infectious Disease"/>
            <person name="Wu L."/>
            <person name="Ma J."/>
        </authorList>
    </citation>
    <scope>NUCLEOTIDE SEQUENCE [LARGE SCALE GENOMIC DNA]</scope>
    <source>
        <strain evidence="2">CCUG 62221</strain>
    </source>
</reference>
<dbReference type="Proteomes" id="UP001597241">
    <property type="component" value="Unassembled WGS sequence"/>
</dbReference>
<organism evidence="1 2">
    <name type="scientific">Lutibacter holmesii</name>
    <dbReference type="NCBI Taxonomy" id="1137985"/>
    <lineage>
        <taxon>Bacteria</taxon>
        <taxon>Pseudomonadati</taxon>
        <taxon>Bacteroidota</taxon>
        <taxon>Flavobacteriia</taxon>
        <taxon>Flavobacteriales</taxon>
        <taxon>Flavobacteriaceae</taxon>
        <taxon>Lutibacter</taxon>
    </lineage>
</organism>
<evidence type="ECO:0000313" key="2">
    <source>
        <dbReference type="Proteomes" id="UP001597241"/>
    </source>
</evidence>